<dbReference type="InterPro" id="IPR002035">
    <property type="entry name" value="VWF_A"/>
</dbReference>
<feature type="transmembrane region" description="Helical" evidence="5">
    <location>
        <begin position="308"/>
        <end position="326"/>
    </location>
</feature>
<dbReference type="PATRIC" id="fig|1562970.3.peg.2020"/>
<dbReference type="Gene3D" id="3.40.50.410">
    <property type="entry name" value="von Willebrand factor, type A domain"/>
    <property type="match status" value="1"/>
</dbReference>
<evidence type="ECO:0000256" key="1">
    <source>
        <dbReference type="ARBA" id="ARBA00022475"/>
    </source>
</evidence>
<keyword evidence="1" id="KW-1003">Cell membrane</keyword>
<proteinExistence type="predicted"/>
<keyword evidence="2 5" id="KW-0812">Transmembrane</keyword>
<dbReference type="Pfam" id="PF07584">
    <property type="entry name" value="BatA"/>
    <property type="match status" value="1"/>
</dbReference>
<evidence type="ECO:0000313" key="8">
    <source>
        <dbReference type="Proteomes" id="UP000032417"/>
    </source>
</evidence>
<dbReference type="SUPFAM" id="SSF53300">
    <property type="entry name" value="vWA-like"/>
    <property type="match status" value="1"/>
</dbReference>
<feature type="transmembrane region" description="Helical" evidence="5">
    <location>
        <begin position="55"/>
        <end position="74"/>
    </location>
</feature>
<dbReference type="SMART" id="SM00327">
    <property type="entry name" value="VWA"/>
    <property type="match status" value="1"/>
</dbReference>
<keyword evidence="3 5" id="KW-1133">Transmembrane helix</keyword>
<dbReference type="Pfam" id="PF13519">
    <property type="entry name" value="VWA_2"/>
    <property type="match status" value="1"/>
</dbReference>
<evidence type="ECO:0000256" key="3">
    <source>
        <dbReference type="ARBA" id="ARBA00022989"/>
    </source>
</evidence>
<evidence type="ECO:0000259" key="6">
    <source>
        <dbReference type="PROSITE" id="PS50234"/>
    </source>
</evidence>
<evidence type="ECO:0000256" key="4">
    <source>
        <dbReference type="ARBA" id="ARBA00023136"/>
    </source>
</evidence>
<gene>
    <name evidence="7" type="ORF">ING2E5B_2045</name>
</gene>
<sequence length="340" mass="37650">MFRFGNPEYLWFFIVIPVLLVLYIYLNIRKRKDVQKLGTLSTLKKMMPELSLKRSYLKFWLIFAAICVGIIMLARPQFGTKVETVEKEGIELVIAIDVSNSMLAEDVSPNRLERAKQILSRLIDVRGNDKVGLIVFAGEAFIQMPLTSDTQSAKIFLNTIDPSLVPVQGTAIGEAIRLGMGSFSSDQEASKAMVIITDGEDHEGNAAGIAADAAKAGVQINIIGIGSPDGSPLPSNEYGSNFMTDSEGNVVVSRLNEQMSMEIAQSGKGLYVRADNSNRAIQALTAQLDELETTTSSSLVYSEYDEKFTVFAWILLVILFIEILIYDKKNPIFRNVRIFE</sequence>
<dbReference type="Proteomes" id="UP000032417">
    <property type="component" value="Chromosome 1"/>
</dbReference>
<evidence type="ECO:0000256" key="2">
    <source>
        <dbReference type="ARBA" id="ARBA00022692"/>
    </source>
</evidence>
<keyword evidence="8" id="KW-1185">Reference proteome</keyword>
<name>A0A098C1L4_9BACT</name>
<dbReference type="InterPro" id="IPR050768">
    <property type="entry name" value="UPF0353/GerABKA_families"/>
</dbReference>
<dbReference type="OrthoDB" id="6206554at2"/>
<dbReference type="PROSITE" id="PS50234">
    <property type="entry name" value="VWFA"/>
    <property type="match status" value="1"/>
</dbReference>
<keyword evidence="4 5" id="KW-0472">Membrane</keyword>
<feature type="transmembrane region" description="Helical" evidence="5">
    <location>
        <begin position="6"/>
        <end position="26"/>
    </location>
</feature>
<dbReference type="AlphaFoldDB" id="A0A098C1L4"/>
<reference evidence="7 8" key="1">
    <citation type="submission" date="2014-08" db="EMBL/GenBank/DDBJ databases">
        <authorList>
            <person name="Wibberg D."/>
        </authorList>
    </citation>
    <scope>NUCLEOTIDE SEQUENCE [LARGE SCALE GENOMIC DNA]</scope>
    <source>
        <strain evidence="8">ING2-E5B</strain>
    </source>
</reference>
<dbReference type="EMBL" id="LN515532">
    <property type="protein sequence ID" value="CEA16774.1"/>
    <property type="molecule type" value="Genomic_DNA"/>
</dbReference>
<dbReference type="InterPro" id="IPR024163">
    <property type="entry name" value="Aerotolerance_reg_N"/>
</dbReference>
<dbReference type="KEGG" id="pbt:ING2E5B_2045"/>
<dbReference type="PANTHER" id="PTHR22550">
    <property type="entry name" value="SPORE GERMINATION PROTEIN"/>
    <property type="match status" value="1"/>
</dbReference>
<dbReference type="PANTHER" id="PTHR22550:SF5">
    <property type="entry name" value="LEUCINE ZIPPER PROTEIN 4"/>
    <property type="match status" value="1"/>
</dbReference>
<dbReference type="STRING" id="1562970.ING2E5B_2045"/>
<feature type="domain" description="VWFA" evidence="6">
    <location>
        <begin position="91"/>
        <end position="288"/>
    </location>
</feature>
<accession>A0A098C1L4</accession>
<evidence type="ECO:0000313" key="7">
    <source>
        <dbReference type="EMBL" id="CEA16774.1"/>
    </source>
</evidence>
<dbReference type="HOGENOM" id="CLU_024570_1_0_10"/>
<evidence type="ECO:0000256" key="5">
    <source>
        <dbReference type="SAM" id="Phobius"/>
    </source>
</evidence>
<dbReference type="InterPro" id="IPR036465">
    <property type="entry name" value="vWFA_dom_sf"/>
</dbReference>
<protein>
    <recommendedName>
        <fullName evidence="6">VWFA domain-containing protein</fullName>
    </recommendedName>
</protein>
<organism evidence="7 8">
    <name type="scientific">Fermentimonas caenicola</name>
    <dbReference type="NCBI Taxonomy" id="1562970"/>
    <lineage>
        <taxon>Bacteria</taxon>
        <taxon>Pseudomonadati</taxon>
        <taxon>Bacteroidota</taxon>
        <taxon>Bacteroidia</taxon>
        <taxon>Bacteroidales</taxon>
        <taxon>Dysgonomonadaceae</taxon>
        <taxon>Fermentimonas</taxon>
    </lineage>
</organism>